<evidence type="ECO:0000313" key="3">
    <source>
        <dbReference type="Proteomes" id="UP000008817"/>
    </source>
</evidence>
<evidence type="ECO:0000256" key="1">
    <source>
        <dbReference type="SAM" id="MobiDB-lite"/>
    </source>
</evidence>
<evidence type="ECO:0000313" key="2">
    <source>
        <dbReference type="EMBL" id="ACE93787.1"/>
    </source>
</evidence>
<organism evidence="2 3">
    <name type="scientific">Rhizobium etli (strain CIAT 652)</name>
    <dbReference type="NCBI Taxonomy" id="491916"/>
    <lineage>
        <taxon>Bacteria</taxon>
        <taxon>Pseudomonadati</taxon>
        <taxon>Pseudomonadota</taxon>
        <taxon>Alphaproteobacteria</taxon>
        <taxon>Hyphomicrobiales</taxon>
        <taxon>Rhizobiaceae</taxon>
        <taxon>Rhizobium/Agrobacterium group</taxon>
        <taxon>Rhizobium</taxon>
    </lineage>
</organism>
<accession>B3Q281</accession>
<proteinExistence type="predicted"/>
<geneLocation type="plasmid" evidence="2 3">
    <name>pB</name>
</geneLocation>
<feature type="region of interest" description="Disordered" evidence="1">
    <location>
        <begin position="55"/>
        <end position="84"/>
    </location>
</feature>
<protein>
    <submittedName>
        <fullName evidence="2">Uncharacterized protein</fullName>
    </submittedName>
</protein>
<dbReference type="KEGG" id="rec:RHECIAT_PB0000070"/>
<dbReference type="HOGENOM" id="CLU_2357713_0_0_5"/>
<reference evidence="2 3" key="1">
    <citation type="submission" date="2008-04" db="EMBL/GenBank/DDBJ databases">
        <title>Genome diversity and DNA divergence of Rhizobium etli.</title>
        <authorList>
            <person name="Gonzalez V."/>
            <person name="Acosta J.L."/>
            <person name="Santamaria R.I."/>
            <person name="Bustos P."/>
            <person name="Hernandez-Gonzalez I.L."/>
            <person name="Fernandez J.L."/>
            <person name="Diaz R."/>
            <person name="Flores M."/>
            <person name="Mora J."/>
            <person name="Palacios R."/>
            <person name="Davila G."/>
        </authorList>
    </citation>
    <scope>NUCLEOTIDE SEQUENCE [LARGE SCALE GENOMIC DNA]</scope>
    <source>
        <strain evidence="2 3">CIAT 652</strain>
        <plasmid evidence="3">Plasmid pB</plasmid>
    </source>
</reference>
<name>B3Q281_RHIE6</name>
<sequence length="96" mass="10559">MEPAGNLRHDIEAALQRQNLTGWQRTFLADIHARLERSGGNARLSTVAKDFRDSKAALGPPHRNPRSFPFPDLATSPRKCSSPVLVEQADGWPLGS</sequence>
<gene>
    <name evidence="2" type="ordered locus">RHECIAT_PB0000070</name>
</gene>
<dbReference type="Proteomes" id="UP000008817">
    <property type="component" value="Plasmid pB"/>
</dbReference>
<keyword evidence="2" id="KW-0614">Plasmid</keyword>
<dbReference type="EMBL" id="CP001076">
    <property type="protein sequence ID" value="ACE93787.1"/>
    <property type="molecule type" value="Genomic_DNA"/>
</dbReference>
<dbReference type="AlphaFoldDB" id="B3Q281"/>